<name>A0A2I8VF49_9EURY</name>
<evidence type="ECO:0000313" key="3">
    <source>
        <dbReference type="Proteomes" id="UP000236584"/>
    </source>
</evidence>
<dbReference type="EMBL" id="CP026309">
    <property type="protein sequence ID" value="AUV80546.1"/>
    <property type="molecule type" value="Genomic_DNA"/>
</dbReference>
<dbReference type="GeneID" id="35590780"/>
<evidence type="ECO:0008006" key="4">
    <source>
        <dbReference type="Google" id="ProtNLM"/>
    </source>
</evidence>
<keyword evidence="3" id="KW-1185">Reference proteome</keyword>
<dbReference type="Proteomes" id="UP000236584">
    <property type="component" value="Chromosome"/>
</dbReference>
<reference evidence="2 3" key="1">
    <citation type="submission" date="2018-01" db="EMBL/GenBank/DDBJ databases">
        <title>Complete genome sequence of Salinigranum rubrum GX10T, an extremely halophilic archaeon isolated from a marine solar saltern.</title>
        <authorList>
            <person name="Han S."/>
        </authorList>
    </citation>
    <scope>NUCLEOTIDE SEQUENCE [LARGE SCALE GENOMIC DNA]</scope>
    <source>
        <strain evidence="2 3">GX10</strain>
    </source>
</reference>
<dbReference type="InterPro" id="IPR006311">
    <property type="entry name" value="TAT_signal"/>
</dbReference>
<evidence type="ECO:0000313" key="2">
    <source>
        <dbReference type="EMBL" id="AUV80546.1"/>
    </source>
</evidence>
<dbReference type="KEGG" id="srub:C2R22_01785"/>
<proteinExistence type="predicted"/>
<dbReference type="Pfam" id="PF08309">
    <property type="entry name" value="LVIVD"/>
    <property type="match status" value="4"/>
</dbReference>
<dbReference type="AlphaFoldDB" id="A0A2I8VF49"/>
<sequence>MRRRSVLRGTAALVGASALASSARAHEGEGSDGTVSGGSSDRYAPLGYVDVPGANEAVVGDEETVYVATGDGYATVDVSDPTAPRVLARRTGLRSDAENGPLVNVQDVKVDGETLIVAGPAHPRRNALSGFVVVDVSDPTSPTERGFFETDYPIHNCDVADGRAYLTGNDGSRNPLVVVDVSDPTDPVELGRWSLLDADARWESVNANRRSLHDVTVRDGVAVCALWDAGTWLVDVADPTAMTALGSVDAPAPDQLDAGPRPALTPPGNHHYATRSGDLLAVGKESFGVRIDEDGDGRSDSLVGGPSGVDLWDVSDLEAPERLSTVPPPVSDDSTLGGTWTTAHNLDIENETLYTSWYRGGVKRHDVSNPLTPTEESWWLAPDETSFWTARAVTTGFFVASSRGVEDVPGRLYTFPDRPGEGSSGAALGSDDSTTEATATDTASTRADRTDPTNATDASGGDTGPESTVSAPGFGVGAGLAALAGGAWWLRRHTDD</sequence>
<feature type="compositionally biased region" description="Low complexity" evidence="1">
    <location>
        <begin position="424"/>
        <end position="445"/>
    </location>
</feature>
<accession>A0A2I8VF49</accession>
<gene>
    <name evidence="2" type="ORF">C2R22_01785</name>
</gene>
<protein>
    <recommendedName>
        <fullName evidence="4">LVIVD repeat-containing protein</fullName>
    </recommendedName>
</protein>
<dbReference type="PROSITE" id="PS51318">
    <property type="entry name" value="TAT"/>
    <property type="match status" value="1"/>
</dbReference>
<evidence type="ECO:0000256" key="1">
    <source>
        <dbReference type="SAM" id="MobiDB-lite"/>
    </source>
</evidence>
<dbReference type="OrthoDB" id="134269at2157"/>
<feature type="region of interest" description="Disordered" evidence="1">
    <location>
        <begin position="19"/>
        <end position="39"/>
    </location>
</feature>
<organism evidence="2 3">
    <name type="scientific">Salinigranum rubrum</name>
    <dbReference type="NCBI Taxonomy" id="755307"/>
    <lineage>
        <taxon>Archaea</taxon>
        <taxon>Methanobacteriati</taxon>
        <taxon>Methanobacteriota</taxon>
        <taxon>Stenosarchaea group</taxon>
        <taxon>Halobacteria</taxon>
        <taxon>Halobacteriales</taxon>
        <taxon>Haloferacaceae</taxon>
        <taxon>Salinigranum</taxon>
    </lineage>
</organism>
<feature type="region of interest" description="Disordered" evidence="1">
    <location>
        <begin position="409"/>
        <end position="472"/>
    </location>
</feature>
<dbReference type="RefSeq" id="WP_103424054.1">
    <property type="nucleotide sequence ID" value="NZ_CP026309.1"/>
</dbReference>
<dbReference type="InterPro" id="IPR013211">
    <property type="entry name" value="LVIVD"/>
</dbReference>